<keyword evidence="1" id="KW-0732">Signal</keyword>
<proteinExistence type="predicted"/>
<evidence type="ECO:0000313" key="2">
    <source>
        <dbReference type="EMBL" id="RUO60635.1"/>
    </source>
</evidence>
<gene>
    <name evidence="2" type="ORF">CWI71_07190</name>
</gene>
<sequence length="121" mass="13253">MSGMRFVLTVMAMTGGTPVLADAVSSGGPSESPLTHDANINAAKERFDAYIQANYGNNYSCGVRLLTPDETLKYRYASGEVNDVASFSTVLKVTDYTPIYDLAKHKSRPSVVSRIYYIEDK</sequence>
<dbReference type="EMBL" id="PIPY01000006">
    <property type="protein sequence ID" value="RUO60635.1"/>
    <property type="molecule type" value="Genomic_DNA"/>
</dbReference>
<dbReference type="AlphaFoldDB" id="A0A432YIE9"/>
<comment type="caution">
    <text evidence="2">The sequence shown here is derived from an EMBL/GenBank/DDBJ whole genome shotgun (WGS) entry which is preliminary data.</text>
</comment>
<keyword evidence="3" id="KW-1185">Reference proteome</keyword>
<dbReference type="OrthoDB" id="9852265at2"/>
<evidence type="ECO:0000313" key="3">
    <source>
        <dbReference type="Proteomes" id="UP000288259"/>
    </source>
</evidence>
<accession>A0A432YIE9</accession>
<organism evidence="2 3">
    <name type="scientific">Pseudidiomarina insulisalsae</name>
    <dbReference type="NCBI Taxonomy" id="575789"/>
    <lineage>
        <taxon>Bacteria</taxon>
        <taxon>Pseudomonadati</taxon>
        <taxon>Pseudomonadota</taxon>
        <taxon>Gammaproteobacteria</taxon>
        <taxon>Alteromonadales</taxon>
        <taxon>Idiomarinaceae</taxon>
        <taxon>Pseudidiomarina</taxon>
    </lineage>
</organism>
<evidence type="ECO:0000256" key="1">
    <source>
        <dbReference type="SAM" id="SignalP"/>
    </source>
</evidence>
<feature type="signal peptide" evidence="1">
    <location>
        <begin position="1"/>
        <end position="21"/>
    </location>
</feature>
<feature type="chain" id="PRO_5019426163" evidence="1">
    <location>
        <begin position="22"/>
        <end position="121"/>
    </location>
</feature>
<name>A0A432YIE9_9GAMM</name>
<protein>
    <submittedName>
        <fullName evidence="2">Uncharacterized protein</fullName>
    </submittedName>
</protein>
<dbReference type="Proteomes" id="UP000288259">
    <property type="component" value="Unassembled WGS sequence"/>
</dbReference>
<dbReference type="RefSeq" id="WP_126754579.1">
    <property type="nucleotide sequence ID" value="NZ_PIPY01000006.1"/>
</dbReference>
<reference evidence="3" key="1">
    <citation type="journal article" date="2018" name="Front. Microbiol.">
        <title>Genome-Based Analysis Reveals the Taxonomy and Diversity of the Family Idiomarinaceae.</title>
        <authorList>
            <person name="Liu Y."/>
            <person name="Lai Q."/>
            <person name="Shao Z."/>
        </authorList>
    </citation>
    <scope>NUCLEOTIDE SEQUENCE [LARGE SCALE GENOMIC DNA]</scope>
    <source>
        <strain evidence="3">CVS-6</strain>
    </source>
</reference>